<gene>
    <name evidence="3" type="ORF">DILT_LOCUS12346</name>
</gene>
<accession>A0A3P7LHY6</accession>
<reference evidence="3 4" key="1">
    <citation type="submission" date="2018-11" db="EMBL/GenBank/DDBJ databases">
        <authorList>
            <consortium name="Pathogen Informatics"/>
        </authorList>
    </citation>
    <scope>NUCLEOTIDE SEQUENCE [LARGE SCALE GENOMIC DNA]</scope>
</reference>
<dbReference type="OrthoDB" id="431720at2759"/>
<organism evidence="3 4">
    <name type="scientific">Dibothriocephalus latus</name>
    <name type="common">Fish tapeworm</name>
    <name type="synonym">Diphyllobothrium latum</name>
    <dbReference type="NCBI Taxonomy" id="60516"/>
    <lineage>
        <taxon>Eukaryota</taxon>
        <taxon>Metazoa</taxon>
        <taxon>Spiralia</taxon>
        <taxon>Lophotrochozoa</taxon>
        <taxon>Platyhelminthes</taxon>
        <taxon>Cestoda</taxon>
        <taxon>Eucestoda</taxon>
        <taxon>Diphyllobothriidea</taxon>
        <taxon>Diphyllobothriidae</taxon>
        <taxon>Dibothriocephalus</taxon>
    </lineage>
</organism>
<keyword evidence="1" id="KW-0732">Signal</keyword>
<feature type="chain" id="PRO_5017952033" description="Voltage-dependent calcium channel alpha-1 subunit IQ domain-containing protein" evidence="1">
    <location>
        <begin position="19"/>
        <end position="136"/>
    </location>
</feature>
<evidence type="ECO:0000313" key="3">
    <source>
        <dbReference type="EMBL" id="VDN16515.1"/>
    </source>
</evidence>
<dbReference type="Proteomes" id="UP000281553">
    <property type="component" value="Unassembled WGS sequence"/>
</dbReference>
<evidence type="ECO:0000259" key="2">
    <source>
        <dbReference type="Pfam" id="PF08763"/>
    </source>
</evidence>
<keyword evidence="4" id="KW-1185">Reference proteome</keyword>
<dbReference type="EMBL" id="UYRU01066102">
    <property type="protein sequence ID" value="VDN16515.1"/>
    <property type="molecule type" value="Genomic_DNA"/>
</dbReference>
<feature type="signal peptide" evidence="1">
    <location>
        <begin position="1"/>
        <end position="18"/>
    </location>
</feature>
<protein>
    <recommendedName>
        <fullName evidence="2">Voltage-dependent calcium channel alpha-1 subunit IQ domain-containing protein</fullName>
    </recommendedName>
</protein>
<evidence type="ECO:0000256" key="1">
    <source>
        <dbReference type="SAM" id="SignalP"/>
    </source>
</evidence>
<feature type="domain" description="Voltage-dependent calcium channel alpha-1 subunit IQ" evidence="2">
    <location>
        <begin position="36"/>
        <end position="88"/>
    </location>
</feature>
<dbReference type="Gene3D" id="6.10.250.2180">
    <property type="match status" value="1"/>
</dbReference>
<evidence type="ECO:0000313" key="4">
    <source>
        <dbReference type="Proteomes" id="UP000281553"/>
    </source>
</evidence>
<sequence length="136" mass="14816">MRFVILLWLVARIEFGLGKLIRMNIPVDDAGTVPFTTTLFSLIRESLSIKVGPASVMDIKDAELRETLKAMWPLQAKKVANILVPNDAEYCEHTDAFDDDGGCGGGFGSGCGDGTFMILRRVTMTMSMAAMAIILL</sequence>
<dbReference type="InterPro" id="IPR014873">
    <property type="entry name" value="VDCC_a1su_IQ"/>
</dbReference>
<name>A0A3P7LHY6_DIBLA</name>
<dbReference type="Pfam" id="PF08763">
    <property type="entry name" value="Ca_chan_IQ"/>
    <property type="match status" value="1"/>
</dbReference>
<proteinExistence type="predicted"/>
<dbReference type="AlphaFoldDB" id="A0A3P7LHY6"/>